<dbReference type="AlphaFoldDB" id="A0A4P9Z4B0"/>
<dbReference type="Proteomes" id="UP000278143">
    <property type="component" value="Unassembled WGS sequence"/>
</dbReference>
<feature type="compositionally biased region" description="Polar residues" evidence="1">
    <location>
        <begin position="119"/>
        <end position="130"/>
    </location>
</feature>
<reference evidence="4" key="1">
    <citation type="journal article" date="2018" name="Nat. Microbiol.">
        <title>Leveraging single-cell genomics to expand the fungal tree of life.</title>
        <authorList>
            <person name="Ahrendt S.R."/>
            <person name="Quandt C.A."/>
            <person name="Ciobanu D."/>
            <person name="Clum A."/>
            <person name="Salamov A."/>
            <person name="Andreopoulos B."/>
            <person name="Cheng J.F."/>
            <person name="Woyke T."/>
            <person name="Pelin A."/>
            <person name="Henrissat B."/>
            <person name="Reynolds N.K."/>
            <person name="Benny G.L."/>
            <person name="Smith M.E."/>
            <person name="James T.Y."/>
            <person name="Grigoriev I.V."/>
        </authorList>
    </citation>
    <scope>NUCLEOTIDE SEQUENCE [LARGE SCALE GENOMIC DNA]</scope>
    <source>
        <strain evidence="4">Benny S71-1</strain>
    </source>
</reference>
<feature type="compositionally biased region" description="Low complexity" evidence="1">
    <location>
        <begin position="25"/>
        <end position="93"/>
    </location>
</feature>
<feature type="region of interest" description="Disordered" evidence="1">
    <location>
        <begin position="391"/>
        <end position="423"/>
    </location>
</feature>
<dbReference type="EMBL" id="KZ989362">
    <property type="protein sequence ID" value="RKP26671.1"/>
    <property type="molecule type" value="Genomic_DNA"/>
</dbReference>
<proteinExistence type="predicted"/>
<feature type="region of interest" description="Disordered" evidence="1">
    <location>
        <begin position="191"/>
        <end position="212"/>
    </location>
</feature>
<feature type="compositionally biased region" description="Basic and acidic residues" evidence="1">
    <location>
        <begin position="610"/>
        <end position="624"/>
    </location>
</feature>
<protein>
    <submittedName>
        <fullName evidence="3">Uncharacterized protein</fullName>
    </submittedName>
</protein>
<evidence type="ECO:0000256" key="1">
    <source>
        <dbReference type="SAM" id="MobiDB-lite"/>
    </source>
</evidence>
<evidence type="ECO:0000313" key="3">
    <source>
        <dbReference type="EMBL" id="RKP26671.1"/>
    </source>
</evidence>
<organism evidence="3 4">
    <name type="scientific">Syncephalis pseudoplumigaleata</name>
    <dbReference type="NCBI Taxonomy" id="1712513"/>
    <lineage>
        <taxon>Eukaryota</taxon>
        <taxon>Fungi</taxon>
        <taxon>Fungi incertae sedis</taxon>
        <taxon>Zoopagomycota</taxon>
        <taxon>Zoopagomycotina</taxon>
        <taxon>Zoopagomycetes</taxon>
        <taxon>Zoopagales</taxon>
        <taxon>Piptocephalidaceae</taxon>
        <taxon>Syncephalis</taxon>
    </lineage>
</organism>
<keyword evidence="2" id="KW-0472">Membrane</keyword>
<feature type="region of interest" description="Disordered" evidence="1">
    <location>
        <begin position="1"/>
        <end position="130"/>
    </location>
</feature>
<feature type="region of interest" description="Disordered" evidence="1">
    <location>
        <begin position="480"/>
        <end position="546"/>
    </location>
</feature>
<sequence>MSVWSTSWAGPRPSDIVPPPGMTLVSNSSPTPTSAVSADAAPTSTTTTTTPPSSSSSSSTATSTSTTSSSSPSASSASASSTPTSNATPSATDGTSLVDPTASMPPNPTQSIRAGTGSTGSQPDVHTNSAVTGDAADGAVSGSASVGVIVGGAIGGLLLLFIVVGLFVYRRRRRQHMVFTGKEFGAGAARGIFPESTGHPGAREKGLAGGDTSHSMFTRELPQNNAPTYGGTMSNVSSSIAAGAVAAAATSATTSPTVSSPTPGFLYHKTSLSRAPSPGNAATASAATGARPLPPLPTLEIREHRTTSPPPPPLQISAPVWSPNGSPKPATESSMTNSTTTLDSEPATPHRLRLSNVNARRVSDSYSDLPTPMTGGGHMALRIDTEIEEERVGVDSDDEGDGASTSSHERGNLPVPESPLTRRLSARKNKRLSYNMGDSFDPSIASAVAAASRIESGEDAATNPTLSDMAAAVLNASRNGELADEPLEPPRRSFGADSVASSAPTSFFAPRSPLTAVYEEGADAEDGSATGTHAATRNQNEPADRATTLSKLMSENFNPELMFGIPANSNAPRAGRSNSNNTHGDDDDESVNGGRSRSNRRGSTTTIATRFDEPRTPSFVRRDSAFFPQDF</sequence>
<feature type="compositionally biased region" description="Polar residues" evidence="1">
    <location>
        <begin position="331"/>
        <end position="343"/>
    </location>
</feature>
<feature type="compositionally biased region" description="Polar residues" evidence="1">
    <location>
        <begin position="567"/>
        <end position="582"/>
    </location>
</feature>
<accession>A0A4P9Z4B0</accession>
<feature type="transmembrane region" description="Helical" evidence="2">
    <location>
        <begin position="146"/>
        <end position="169"/>
    </location>
</feature>
<feature type="compositionally biased region" description="Polar residues" evidence="1">
    <location>
        <begin position="529"/>
        <end position="546"/>
    </location>
</feature>
<evidence type="ECO:0000313" key="4">
    <source>
        <dbReference type="Proteomes" id="UP000278143"/>
    </source>
</evidence>
<keyword evidence="4" id="KW-1185">Reference proteome</keyword>
<feature type="region of interest" description="Disordered" evidence="1">
    <location>
        <begin position="269"/>
        <end position="350"/>
    </location>
</feature>
<feature type="compositionally biased region" description="Low complexity" evidence="1">
    <location>
        <begin position="275"/>
        <end position="290"/>
    </location>
</feature>
<keyword evidence="2" id="KW-1133">Transmembrane helix</keyword>
<feature type="compositionally biased region" description="Low complexity" evidence="1">
    <location>
        <begin position="592"/>
        <end position="606"/>
    </location>
</feature>
<gene>
    <name evidence="3" type="ORF">SYNPS1DRAFT_27652</name>
</gene>
<keyword evidence="2" id="KW-0812">Transmembrane</keyword>
<feature type="region of interest" description="Disordered" evidence="1">
    <location>
        <begin position="561"/>
        <end position="631"/>
    </location>
</feature>
<name>A0A4P9Z4B0_9FUNG</name>
<evidence type="ECO:0000256" key="2">
    <source>
        <dbReference type="SAM" id="Phobius"/>
    </source>
</evidence>
<dbReference type="OrthoDB" id="5595428at2759"/>